<accession>A0ABY7HPQ0</accession>
<dbReference type="InterPro" id="IPR050879">
    <property type="entry name" value="Acyltransferase_3"/>
</dbReference>
<evidence type="ECO:0000259" key="2">
    <source>
        <dbReference type="Pfam" id="PF01757"/>
    </source>
</evidence>
<protein>
    <submittedName>
        <fullName evidence="3">Acyltransferase</fullName>
    </submittedName>
</protein>
<keyword evidence="1" id="KW-0472">Membrane</keyword>
<feature type="transmembrane region" description="Helical" evidence="1">
    <location>
        <begin position="12"/>
        <end position="30"/>
    </location>
</feature>
<dbReference type="GO" id="GO:0016746">
    <property type="term" value="F:acyltransferase activity"/>
    <property type="evidence" value="ECO:0007669"/>
    <property type="project" value="UniProtKB-KW"/>
</dbReference>
<organism evidence="3 4">
    <name type="scientific">Rouxiella chamberiensis</name>
    <dbReference type="NCBI Taxonomy" id="1513468"/>
    <lineage>
        <taxon>Bacteria</taxon>
        <taxon>Pseudomonadati</taxon>
        <taxon>Pseudomonadota</taxon>
        <taxon>Gammaproteobacteria</taxon>
        <taxon>Enterobacterales</taxon>
        <taxon>Yersiniaceae</taxon>
        <taxon>Rouxiella</taxon>
    </lineage>
</organism>
<evidence type="ECO:0000313" key="3">
    <source>
        <dbReference type="EMBL" id="WAT01363.1"/>
    </source>
</evidence>
<dbReference type="Proteomes" id="UP001164712">
    <property type="component" value="Chromosome"/>
</dbReference>
<name>A0ABY7HPQ0_9GAMM</name>
<reference evidence="3" key="1">
    <citation type="submission" date="2022-12" db="EMBL/GenBank/DDBJ databases">
        <title>Complete genome sequence of an Australian strain of Rouxiella badensis DAR84756 and resolution of the R. badensis DSM100043 and R. chamberiensis DSM28324 genomes.</title>
        <authorList>
            <person name="Paul S."/>
            <person name="Anderson P.J."/>
            <person name="Maynard G."/>
            <person name="Dyall-Smith M."/>
            <person name="Kudinha T."/>
        </authorList>
    </citation>
    <scope>NUCLEOTIDE SEQUENCE</scope>
    <source>
        <strain evidence="3">DSM 28324</strain>
    </source>
</reference>
<feature type="transmembrane region" description="Helical" evidence="1">
    <location>
        <begin position="89"/>
        <end position="108"/>
    </location>
</feature>
<evidence type="ECO:0000313" key="4">
    <source>
        <dbReference type="Proteomes" id="UP001164712"/>
    </source>
</evidence>
<sequence>MKTNENIQYLRGVAALSVVMAHTVSSFTAFRDIGGLGNVVLHNVELLGQVGVGVFFIISGYIMSMTTSGKSGGSSNAKIFLLKRAIRIYPIYFIWTSVNILLWALGVFQRAVHYSPGKIISSYLLIPYISFDGDVIDPILRQGWTLIYEGFYYLSFALLILFGQHRKNGIYILAVFFILLNIFSQFMSSPSAQSFFRGRSSGFLL</sequence>
<dbReference type="EMBL" id="CP114058">
    <property type="protein sequence ID" value="WAT01363.1"/>
    <property type="molecule type" value="Genomic_DNA"/>
</dbReference>
<feature type="domain" description="Acyltransferase 3" evidence="2">
    <location>
        <begin position="5"/>
        <end position="180"/>
    </location>
</feature>
<proteinExistence type="predicted"/>
<keyword evidence="3" id="KW-0012">Acyltransferase</keyword>
<keyword evidence="1" id="KW-0812">Transmembrane</keyword>
<dbReference type="RefSeq" id="WP_269128027.1">
    <property type="nucleotide sequence ID" value="NZ_CP114058.1"/>
</dbReference>
<keyword evidence="1" id="KW-1133">Transmembrane helix</keyword>
<feature type="transmembrane region" description="Helical" evidence="1">
    <location>
        <begin position="169"/>
        <end position="187"/>
    </location>
</feature>
<keyword evidence="4" id="KW-1185">Reference proteome</keyword>
<dbReference type="PANTHER" id="PTHR23028:SF53">
    <property type="entry name" value="ACYL_TRANSF_3 DOMAIN-CONTAINING PROTEIN"/>
    <property type="match status" value="1"/>
</dbReference>
<dbReference type="Pfam" id="PF01757">
    <property type="entry name" value="Acyl_transf_3"/>
    <property type="match status" value="1"/>
</dbReference>
<gene>
    <name evidence="3" type="ORF">O1V66_00620</name>
</gene>
<keyword evidence="3" id="KW-0808">Transferase</keyword>
<evidence type="ECO:0000256" key="1">
    <source>
        <dbReference type="SAM" id="Phobius"/>
    </source>
</evidence>
<dbReference type="PANTHER" id="PTHR23028">
    <property type="entry name" value="ACETYLTRANSFERASE"/>
    <property type="match status" value="1"/>
</dbReference>
<feature type="transmembrane region" description="Helical" evidence="1">
    <location>
        <begin position="143"/>
        <end position="162"/>
    </location>
</feature>
<feature type="transmembrane region" description="Helical" evidence="1">
    <location>
        <begin position="50"/>
        <end position="68"/>
    </location>
</feature>
<dbReference type="InterPro" id="IPR002656">
    <property type="entry name" value="Acyl_transf_3_dom"/>
</dbReference>